<proteinExistence type="predicted"/>
<reference evidence="1" key="1">
    <citation type="submission" date="2022-04" db="EMBL/GenBank/DDBJ databases">
        <title>Genome of the entomopathogenic fungus Entomophthora muscae.</title>
        <authorList>
            <person name="Elya C."/>
            <person name="Lovett B.R."/>
            <person name="Lee E."/>
            <person name="Macias A.M."/>
            <person name="Hajek A.E."/>
            <person name="De Bivort B.L."/>
            <person name="Kasson M.T."/>
            <person name="De Fine Licht H.H."/>
            <person name="Stajich J.E."/>
        </authorList>
    </citation>
    <scope>NUCLEOTIDE SEQUENCE</scope>
    <source>
        <strain evidence="1">Berkeley</strain>
    </source>
</reference>
<protein>
    <submittedName>
        <fullName evidence="1">Uncharacterized protein</fullName>
    </submittedName>
</protein>
<dbReference type="Proteomes" id="UP001165960">
    <property type="component" value="Unassembled WGS sequence"/>
</dbReference>
<dbReference type="EMBL" id="QTSX02001494">
    <property type="protein sequence ID" value="KAJ9081178.1"/>
    <property type="molecule type" value="Genomic_DNA"/>
</dbReference>
<accession>A0ACC2U302</accession>
<comment type="caution">
    <text evidence="1">The sequence shown here is derived from an EMBL/GenBank/DDBJ whole genome shotgun (WGS) entry which is preliminary data.</text>
</comment>
<name>A0ACC2U302_9FUNG</name>
<sequence>MFRKISQYFVLLVFLLGRVLSHYEAWAPSEEKVNDIDLSLAKCNGLDIREVTITKVHDWFKDKRLTPLDLTRCYLARIDRMDHFLHSIIEVNPDAENIARKLKFPDFTRYPLWGIPILVKDNIATTDSMNTTAGSFLLLNSKPKHEASVIRFLKNAGAIILGKTNMSDLAGNRSPSVPDGWSSRRGQTINPYNSTMTTYGSSSGSAVAVSGNLAMASLATDTCGSLITPSSAGMVVGSKASYGRISNSGIVPLAPSLDSIGVMTRTVEDNMKVLNVIASYSPLCHPSIRVGVVRYPYMNEALPEIISQFNKMVTHIRKANLTVVDELTLPPNFNGYSYFETVVDVEVKHFMAKYLMTTTGNVSSLADMIKLNQQVSRHLRLG</sequence>
<organism evidence="1 2">
    <name type="scientific">Entomophthora muscae</name>
    <dbReference type="NCBI Taxonomy" id="34485"/>
    <lineage>
        <taxon>Eukaryota</taxon>
        <taxon>Fungi</taxon>
        <taxon>Fungi incertae sedis</taxon>
        <taxon>Zoopagomycota</taxon>
        <taxon>Entomophthoromycotina</taxon>
        <taxon>Entomophthoromycetes</taxon>
        <taxon>Entomophthorales</taxon>
        <taxon>Entomophthoraceae</taxon>
        <taxon>Entomophthora</taxon>
    </lineage>
</organism>
<keyword evidence="2" id="KW-1185">Reference proteome</keyword>
<evidence type="ECO:0000313" key="2">
    <source>
        <dbReference type="Proteomes" id="UP001165960"/>
    </source>
</evidence>
<gene>
    <name evidence="1" type="ORF">DSO57_1017541</name>
</gene>
<evidence type="ECO:0000313" key="1">
    <source>
        <dbReference type="EMBL" id="KAJ9081178.1"/>
    </source>
</evidence>